<keyword evidence="2" id="KW-1185">Reference proteome</keyword>
<dbReference type="Proteomes" id="UP000244906">
    <property type="component" value="Unassembled WGS sequence"/>
</dbReference>
<organism evidence="1 2">
    <name type="scientific">Pelagibaculum spongiae</name>
    <dbReference type="NCBI Taxonomy" id="2080658"/>
    <lineage>
        <taxon>Bacteria</taxon>
        <taxon>Pseudomonadati</taxon>
        <taxon>Pseudomonadota</taxon>
        <taxon>Gammaproteobacteria</taxon>
        <taxon>Oceanospirillales</taxon>
        <taxon>Pelagibaculum</taxon>
    </lineage>
</organism>
<name>A0A2V1GZQ8_9GAMM</name>
<protein>
    <submittedName>
        <fullName evidence="1">Uncharacterized protein</fullName>
    </submittedName>
</protein>
<comment type="caution">
    <text evidence="1">The sequence shown here is derived from an EMBL/GenBank/DDBJ whole genome shotgun (WGS) entry which is preliminary data.</text>
</comment>
<sequence>MGRLDYPTDPYQKTNTVITENLKPYLDIGLMSFKRNQTFNQHKVTFCLIAPAAYQTYNIKYSHQPSDR</sequence>
<evidence type="ECO:0000313" key="2">
    <source>
        <dbReference type="Proteomes" id="UP000244906"/>
    </source>
</evidence>
<reference evidence="1 2" key="1">
    <citation type="submission" date="2018-04" db="EMBL/GenBank/DDBJ databases">
        <title>Thalassorhabdus spongiae gen. nov., sp. nov., isolated from a marine sponge in South-West Iceland.</title>
        <authorList>
            <person name="Knobloch S."/>
            <person name="Daussin A."/>
            <person name="Johannsson R."/>
            <person name="Marteinsson V.T."/>
        </authorList>
    </citation>
    <scope>NUCLEOTIDE SEQUENCE [LARGE SCALE GENOMIC DNA]</scope>
    <source>
        <strain evidence="1 2">Hp12</strain>
    </source>
</reference>
<dbReference type="AlphaFoldDB" id="A0A2V1GZQ8"/>
<dbReference type="EMBL" id="QDDL01000001">
    <property type="protein sequence ID" value="PVZ71683.1"/>
    <property type="molecule type" value="Genomic_DNA"/>
</dbReference>
<accession>A0A2V1GZQ8</accession>
<proteinExistence type="predicted"/>
<evidence type="ECO:0000313" key="1">
    <source>
        <dbReference type="EMBL" id="PVZ71683.1"/>
    </source>
</evidence>
<gene>
    <name evidence="1" type="ORF">DC094_01245</name>
</gene>